<accession>A0ABR2RUD0</accession>
<keyword evidence="1" id="KW-0175">Coiled coil</keyword>
<evidence type="ECO:0000313" key="2">
    <source>
        <dbReference type="EMBL" id="KAK9016416.1"/>
    </source>
</evidence>
<feature type="coiled-coil region" evidence="1">
    <location>
        <begin position="37"/>
        <end position="71"/>
    </location>
</feature>
<reference evidence="2 3" key="1">
    <citation type="journal article" date="2024" name="G3 (Bethesda)">
        <title>Genome assembly of Hibiscus sabdariffa L. provides insights into metabolisms of medicinal natural products.</title>
        <authorList>
            <person name="Kim T."/>
        </authorList>
    </citation>
    <scope>NUCLEOTIDE SEQUENCE [LARGE SCALE GENOMIC DNA]</scope>
    <source>
        <strain evidence="2">TK-2024</strain>
        <tissue evidence="2">Old leaves</tissue>
    </source>
</reference>
<protein>
    <submittedName>
        <fullName evidence="2">Uncharacterized protein</fullName>
    </submittedName>
</protein>
<comment type="caution">
    <text evidence="2">The sequence shown here is derived from an EMBL/GenBank/DDBJ whole genome shotgun (WGS) entry which is preliminary data.</text>
</comment>
<keyword evidence="3" id="KW-1185">Reference proteome</keyword>
<dbReference type="EMBL" id="JBBPBN010000020">
    <property type="protein sequence ID" value="KAK9016416.1"/>
    <property type="molecule type" value="Genomic_DNA"/>
</dbReference>
<dbReference type="Proteomes" id="UP001396334">
    <property type="component" value="Unassembled WGS sequence"/>
</dbReference>
<evidence type="ECO:0000256" key="1">
    <source>
        <dbReference type="SAM" id="Coils"/>
    </source>
</evidence>
<sequence length="81" mass="9196">MSTQANIEDLGPVDNIKDLLEELGNFMAEFEKVCKEYKKVKLERDEAIARATALEKQVSEREELISSLNENLNFESGTCDN</sequence>
<proteinExistence type="predicted"/>
<evidence type="ECO:0000313" key="3">
    <source>
        <dbReference type="Proteomes" id="UP001396334"/>
    </source>
</evidence>
<gene>
    <name evidence="2" type="ORF">V6N11_078916</name>
</gene>
<organism evidence="2 3">
    <name type="scientific">Hibiscus sabdariffa</name>
    <name type="common">roselle</name>
    <dbReference type="NCBI Taxonomy" id="183260"/>
    <lineage>
        <taxon>Eukaryota</taxon>
        <taxon>Viridiplantae</taxon>
        <taxon>Streptophyta</taxon>
        <taxon>Embryophyta</taxon>
        <taxon>Tracheophyta</taxon>
        <taxon>Spermatophyta</taxon>
        <taxon>Magnoliopsida</taxon>
        <taxon>eudicotyledons</taxon>
        <taxon>Gunneridae</taxon>
        <taxon>Pentapetalae</taxon>
        <taxon>rosids</taxon>
        <taxon>malvids</taxon>
        <taxon>Malvales</taxon>
        <taxon>Malvaceae</taxon>
        <taxon>Malvoideae</taxon>
        <taxon>Hibiscus</taxon>
    </lineage>
</organism>
<name>A0ABR2RUD0_9ROSI</name>